<keyword evidence="3" id="KW-1185">Reference proteome</keyword>
<feature type="transmembrane region" description="Helical" evidence="1">
    <location>
        <begin position="49"/>
        <end position="73"/>
    </location>
</feature>
<organism evidence="2 3">
    <name type="scientific">Sphingomonas lycopersici</name>
    <dbReference type="NCBI Taxonomy" id="2951807"/>
    <lineage>
        <taxon>Bacteria</taxon>
        <taxon>Pseudomonadati</taxon>
        <taxon>Pseudomonadota</taxon>
        <taxon>Alphaproteobacteria</taxon>
        <taxon>Sphingomonadales</taxon>
        <taxon>Sphingomonadaceae</taxon>
        <taxon>Sphingomonas</taxon>
    </lineage>
</organism>
<keyword evidence="1" id="KW-0472">Membrane</keyword>
<proteinExistence type="predicted"/>
<reference evidence="2" key="1">
    <citation type="submission" date="2022-06" db="EMBL/GenBank/DDBJ databases">
        <title>Sphingomonas sp. nov. isolated from rhizosphere soil of tomato.</title>
        <authorList>
            <person name="Dong H."/>
            <person name="Gao R."/>
        </authorList>
    </citation>
    <scope>NUCLEOTIDE SEQUENCE</scope>
    <source>
        <strain evidence="2">MMSM24</strain>
    </source>
</reference>
<keyword evidence="1" id="KW-0812">Transmembrane</keyword>
<dbReference type="Proteomes" id="UP001165565">
    <property type="component" value="Unassembled WGS sequence"/>
</dbReference>
<sequence>MTSRHRNLRRDLVIRGMGLLAVGVCILAIAFVAHHLAGKPIGAENGWDLSFTALGFVTGSFGSVAAAYGHHLFDRVEVASRWRQLPKGALIAQDDPPAGFRANDELGFADNTIARRYSSTALRSLKMGGRP</sequence>
<comment type="caution">
    <text evidence="2">The sequence shown here is derived from an EMBL/GenBank/DDBJ whole genome shotgun (WGS) entry which is preliminary data.</text>
</comment>
<dbReference type="AlphaFoldDB" id="A0AA41ZG58"/>
<gene>
    <name evidence="2" type="ORF">NEE01_14665</name>
</gene>
<evidence type="ECO:0000313" key="3">
    <source>
        <dbReference type="Proteomes" id="UP001165565"/>
    </source>
</evidence>
<accession>A0AA41ZG58</accession>
<evidence type="ECO:0000313" key="2">
    <source>
        <dbReference type="EMBL" id="MCW6536021.1"/>
    </source>
</evidence>
<dbReference type="EMBL" id="JANFAV010000010">
    <property type="protein sequence ID" value="MCW6536021.1"/>
    <property type="molecule type" value="Genomic_DNA"/>
</dbReference>
<name>A0AA41ZG58_9SPHN</name>
<feature type="transmembrane region" description="Helical" evidence="1">
    <location>
        <begin position="12"/>
        <end position="37"/>
    </location>
</feature>
<evidence type="ECO:0000256" key="1">
    <source>
        <dbReference type="SAM" id="Phobius"/>
    </source>
</evidence>
<protein>
    <submittedName>
        <fullName evidence="2">Uncharacterized protein</fullName>
    </submittedName>
</protein>
<keyword evidence="1" id="KW-1133">Transmembrane helix</keyword>